<evidence type="ECO:0000313" key="4">
    <source>
        <dbReference type="Proteomes" id="UP000498740"/>
    </source>
</evidence>
<accession>A0A7J0CQQ9</accession>
<name>A0A7J0CQQ9_STRMI</name>
<reference evidence="3 4" key="1">
    <citation type="submission" date="2020-05" db="EMBL/GenBank/DDBJ databases">
        <title>Whole genome shotgun sequence of Streptomyces microflavus NBRC 13062.</title>
        <authorList>
            <person name="Komaki H."/>
            <person name="Tamura T."/>
        </authorList>
    </citation>
    <scope>NUCLEOTIDE SEQUENCE [LARGE SCALE GENOMIC DNA]</scope>
    <source>
        <strain evidence="3 4">NBRC 13062</strain>
    </source>
</reference>
<dbReference type="Proteomes" id="UP000498740">
    <property type="component" value="Unassembled WGS sequence"/>
</dbReference>
<dbReference type="AlphaFoldDB" id="A0A7J0CQQ9"/>
<dbReference type="Pfam" id="PF19631">
    <property type="entry name" value="Trypco2"/>
    <property type="match status" value="1"/>
</dbReference>
<feature type="compositionally biased region" description="Gly residues" evidence="1">
    <location>
        <begin position="139"/>
        <end position="161"/>
    </location>
</feature>
<proteinExistence type="predicted"/>
<dbReference type="EMBL" id="BLWD01000001">
    <property type="protein sequence ID" value="GFN04841.1"/>
    <property type="molecule type" value="Genomic_DNA"/>
</dbReference>
<gene>
    <name evidence="3" type="ORF">Smic_33970</name>
</gene>
<organism evidence="3 4">
    <name type="scientific">Streptomyces microflavus</name>
    <name type="common">Streptomyces lipmanii</name>
    <dbReference type="NCBI Taxonomy" id="1919"/>
    <lineage>
        <taxon>Bacteria</taxon>
        <taxon>Bacillati</taxon>
        <taxon>Actinomycetota</taxon>
        <taxon>Actinomycetes</taxon>
        <taxon>Kitasatosporales</taxon>
        <taxon>Streptomycetaceae</taxon>
        <taxon>Streptomyces</taxon>
    </lineage>
</organism>
<feature type="domain" description="Trypsin-co-occurring" evidence="2">
    <location>
        <begin position="42"/>
        <end position="119"/>
    </location>
</feature>
<evidence type="ECO:0000313" key="3">
    <source>
        <dbReference type="EMBL" id="GFN04841.1"/>
    </source>
</evidence>
<evidence type="ECO:0000259" key="2">
    <source>
        <dbReference type="Pfam" id="PF19631"/>
    </source>
</evidence>
<feature type="region of interest" description="Disordered" evidence="1">
    <location>
        <begin position="132"/>
        <end position="161"/>
    </location>
</feature>
<comment type="caution">
    <text evidence="3">The sequence shown here is derived from an EMBL/GenBank/DDBJ whole genome shotgun (WGS) entry which is preliminary data.</text>
</comment>
<dbReference type="InterPro" id="IPR045608">
    <property type="entry name" value="Trypco2"/>
</dbReference>
<evidence type="ECO:0000256" key="1">
    <source>
        <dbReference type="SAM" id="MobiDB-lite"/>
    </source>
</evidence>
<sequence length="161" mass="16553">MGPKSFRFGTFGPLRHYADGKAEPHPGGTTMTAENTHDLDGIELADAVESIRNQLVEAAARATGRPLAFAVGDIQMEFTLELRKEAKAGGKVKAWVVEAGADASRATGRTHKVAFTLSPRNAVTGEAWAIGTEDDGSTAGFGDGPGPGGDTAGFGDGAGRP</sequence>
<protein>
    <recommendedName>
        <fullName evidence="2">Trypsin-co-occurring domain-containing protein</fullName>
    </recommendedName>
</protein>